<protein>
    <submittedName>
        <fullName evidence="1">Uncharacterized protein</fullName>
    </submittedName>
</protein>
<accession>A0A183MD90</accession>
<sequence length="68" mass="7817">MYGFNTASLRDTEKLIEFKIALSNMLQALQHLLKEEETVTGYKLKAIKETMTSICREVLGLMTNHQIE</sequence>
<proteinExistence type="predicted"/>
<reference evidence="1 2" key="1">
    <citation type="submission" date="2018-11" db="EMBL/GenBank/DDBJ databases">
        <authorList>
            <consortium name="Pathogen Informatics"/>
        </authorList>
    </citation>
    <scope>NUCLEOTIDE SEQUENCE [LARGE SCALE GENOMIC DNA]</scope>
    <source>
        <strain evidence="1 2">Zambia</strain>
    </source>
</reference>
<dbReference type="EMBL" id="UZAI01012196">
    <property type="protein sequence ID" value="VDP09817.1"/>
    <property type="molecule type" value="Genomic_DNA"/>
</dbReference>
<dbReference type="AlphaFoldDB" id="A0A183MD90"/>
<name>A0A183MD90_9TREM</name>
<organism evidence="1 2">
    <name type="scientific">Schistosoma margrebowiei</name>
    <dbReference type="NCBI Taxonomy" id="48269"/>
    <lineage>
        <taxon>Eukaryota</taxon>
        <taxon>Metazoa</taxon>
        <taxon>Spiralia</taxon>
        <taxon>Lophotrochozoa</taxon>
        <taxon>Platyhelminthes</taxon>
        <taxon>Trematoda</taxon>
        <taxon>Digenea</taxon>
        <taxon>Strigeidida</taxon>
        <taxon>Schistosomatoidea</taxon>
        <taxon>Schistosomatidae</taxon>
        <taxon>Schistosoma</taxon>
    </lineage>
</organism>
<dbReference type="STRING" id="48269.A0A183MD90"/>
<keyword evidence="2" id="KW-1185">Reference proteome</keyword>
<gene>
    <name evidence="1" type="ORF">SMRZ_LOCUS14015</name>
</gene>
<evidence type="ECO:0000313" key="1">
    <source>
        <dbReference type="EMBL" id="VDP09817.1"/>
    </source>
</evidence>
<dbReference type="Proteomes" id="UP000277204">
    <property type="component" value="Unassembled WGS sequence"/>
</dbReference>
<evidence type="ECO:0000313" key="2">
    <source>
        <dbReference type="Proteomes" id="UP000277204"/>
    </source>
</evidence>